<comment type="similarity">
    <text evidence="3 11">Belongs to the MICOS complex subunit Mic12 family.</text>
</comment>
<evidence type="ECO:0000256" key="7">
    <source>
        <dbReference type="ARBA" id="ARBA00023128"/>
    </source>
</evidence>
<keyword evidence="5" id="KW-0812">Transmembrane</keyword>
<evidence type="ECO:0000256" key="5">
    <source>
        <dbReference type="ARBA" id="ARBA00022692"/>
    </source>
</evidence>
<accession>A0A8H4M008</accession>
<dbReference type="InterPro" id="IPR031463">
    <property type="entry name" value="Mic12"/>
</dbReference>
<keyword evidence="11" id="KW-0999">Mitochondrion inner membrane</keyword>
<evidence type="ECO:0000313" key="13">
    <source>
        <dbReference type="Proteomes" id="UP000557566"/>
    </source>
</evidence>
<evidence type="ECO:0000256" key="10">
    <source>
        <dbReference type="ARBA" id="ARBA00032985"/>
    </source>
</evidence>
<dbReference type="AlphaFoldDB" id="A0A8H4M008"/>
<evidence type="ECO:0000256" key="1">
    <source>
        <dbReference type="ARBA" id="ARBA00002689"/>
    </source>
</evidence>
<dbReference type="Pfam" id="PF17050">
    <property type="entry name" value="AIM5"/>
    <property type="match status" value="1"/>
</dbReference>
<sequence>MGFATGFTGGVTLTLSLAYLSVLAHQRNREEQSRALRAQSLALQSIFNPIPQPLPPSRSEVAAAQRAASIEVAKDRWNDEVENAVRWMQKTDWTGIRESLEARVATLWIKAFGDIAEEVNRVGDKAELLVKTAKSTAGEAGNGVSTAAKSAFGRAKEASARAESTVEDKALEAKLAGKRAMSKAEDEARDKAAEDQGVIASALEKGRDKAQAMVAKVKTAVGMAEDEAAAAVTRAASGKGLSPVEKALQERYQRADAKLNRNAAEVLRERYTPMDKRDNTVLRGL</sequence>
<dbReference type="GO" id="GO:0061617">
    <property type="term" value="C:MICOS complex"/>
    <property type="evidence" value="ECO:0007669"/>
    <property type="project" value="UniProtKB-UniRule"/>
</dbReference>
<dbReference type="OrthoDB" id="4037694at2759"/>
<protein>
    <recommendedName>
        <fullName evidence="4 11">MICOS complex subunit MIC12</fullName>
    </recommendedName>
    <alternativeName>
        <fullName evidence="10 11">Altered inheritance of mitochondria protein 5, mitochondrial</fullName>
    </alternativeName>
    <alternativeName>
        <fullName evidence="9 11">Found in mitochondrial proteome protein 51</fullName>
    </alternativeName>
</protein>
<evidence type="ECO:0000256" key="6">
    <source>
        <dbReference type="ARBA" id="ARBA00022989"/>
    </source>
</evidence>
<evidence type="ECO:0000256" key="8">
    <source>
        <dbReference type="ARBA" id="ARBA00023136"/>
    </source>
</evidence>
<keyword evidence="13" id="KW-1185">Reference proteome</keyword>
<evidence type="ECO:0000256" key="11">
    <source>
        <dbReference type="RuleBase" id="RU363010"/>
    </source>
</evidence>
<evidence type="ECO:0000256" key="4">
    <source>
        <dbReference type="ARBA" id="ARBA00018170"/>
    </source>
</evidence>
<dbReference type="Proteomes" id="UP000557566">
    <property type="component" value="Unassembled WGS sequence"/>
</dbReference>
<comment type="subunit">
    <text evidence="11">Component of the mitochondrial contact site and cristae organizing system (MICOS) complex.</text>
</comment>
<organism evidence="12 13">
    <name type="scientific">Ophiocordyceps sinensis</name>
    <dbReference type="NCBI Taxonomy" id="72228"/>
    <lineage>
        <taxon>Eukaryota</taxon>
        <taxon>Fungi</taxon>
        <taxon>Dikarya</taxon>
        <taxon>Ascomycota</taxon>
        <taxon>Pezizomycotina</taxon>
        <taxon>Sordariomycetes</taxon>
        <taxon>Hypocreomycetidae</taxon>
        <taxon>Hypocreales</taxon>
        <taxon>Ophiocordycipitaceae</taxon>
        <taxon>Ophiocordyceps</taxon>
    </lineage>
</organism>
<name>A0A8H4M008_9HYPO</name>
<comment type="subcellular location">
    <subcellularLocation>
        <location evidence="2">Membrane</location>
    </subcellularLocation>
    <subcellularLocation>
        <location evidence="11">Mitochondrion inner membrane</location>
        <topology evidence="11">Single-pass membrane protein</topology>
    </subcellularLocation>
</comment>
<keyword evidence="7 11" id="KW-0496">Mitochondrion</keyword>
<gene>
    <name evidence="12" type="ORF">G6O67_004416</name>
</gene>
<proteinExistence type="inferred from homology"/>
<evidence type="ECO:0000256" key="9">
    <source>
        <dbReference type="ARBA" id="ARBA00032159"/>
    </source>
</evidence>
<comment type="caution">
    <text evidence="12">The sequence shown here is derived from an EMBL/GenBank/DDBJ whole genome shotgun (WGS) entry which is preliminary data.</text>
</comment>
<keyword evidence="6" id="KW-1133">Transmembrane helix</keyword>
<comment type="function">
    <text evidence="1 11">Component of the MICOS complex, a large protein complex of the mitochondrial inner membrane that plays crucial roles in the maintenance of crista junctions, inner membrane architecture, and formation of contact sites to the outer membrane.</text>
</comment>
<dbReference type="EMBL" id="JAAVMX010000005">
    <property type="protein sequence ID" value="KAF4507976.1"/>
    <property type="molecule type" value="Genomic_DNA"/>
</dbReference>
<dbReference type="GO" id="GO:0044284">
    <property type="term" value="C:mitochondrial crista junction"/>
    <property type="evidence" value="ECO:0007669"/>
    <property type="project" value="InterPro"/>
</dbReference>
<evidence type="ECO:0000256" key="3">
    <source>
        <dbReference type="ARBA" id="ARBA00009188"/>
    </source>
</evidence>
<keyword evidence="8" id="KW-0472">Membrane</keyword>
<dbReference type="GO" id="GO:0042407">
    <property type="term" value="P:cristae formation"/>
    <property type="evidence" value="ECO:0007669"/>
    <property type="project" value="InterPro"/>
</dbReference>
<evidence type="ECO:0000313" key="12">
    <source>
        <dbReference type="EMBL" id="KAF4507976.1"/>
    </source>
</evidence>
<evidence type="ECO:0000256" key="2">
    <source>
        <dbReference type="ARBA" id="ARBA00004370"/>
    </source>
</evidence>
<reference evidence="12 13" key="1">
    <citation type="journal article" date="2020" name="Genome Biol. Evol.">
        <title>A new high-quality draft genome assembly of the Chinese cordyceps Ophiocordyceps sinensis.</title>
        <authorList>
            <person name="Shu R."/>
            <person name="Zhang J."/>
            <person name="Meng Q."/>
            <person name="Zhang H."/>
            <person name="Zhou G."/>
            <person name="Li M."/>
            <person name="Wu P."/>
            <person name="Zhao Y."/>
            <person name="Chen C."/>
            <person name="Qin Q."/>
        </authorList>
    </citation>
    <scope>NUCLEOTIDE SEQUENCE [LARGE SCALE GENOMIC DNA]</scope>
    <source>
        <strain evidence="12 13">IOZ07</strain>
    </source>
</reference>